<dbReference type="Gene3D" id="3.90.380.10">
    <property type="entry name" value="Naphthalene 1,2-dioxygenase Alpha Subunit, Chain A, domain 1"/>
    <property type="match status" value="1"/>
</dbReference>
<dbReference type="InterPro" id="IPR045623">
    <property type="entry name" value="LigXa_C"/>
</dbReference>
<keyword evidence="8" id="KW-1185">Reference proteome</keyword>
<accession>A0ABU6F2T9</accession>
<keyword evidence="1" id="KW-0001">2Fe-2S</keyword>
<dbReference type="Proteomes" id="UP001354931">
    <property type="component" value="Unassembled WGS sequence"/>
</dbReference>
<evidence type="ECO:0000313" key="7">
    <source>
        <dbReference type="EMBL" id="MEB8338321.1"/>
    </source>
</evidence>
<feature type="domain" description="Rieske" evidence="6">
    <location>
        <begin position="27"/>
        <end position="134"/>
    </location>
</feature>
<keyword evidence="3" id="KW-0560">Oxidoreductase</keyword>
<evidence type="ECO:0000259" key="6">
    <source>
        <dbReference type="PROSITE" id="PS51296"/>
    </source>
</evidence>
<evidence type="ECO:0000313" key="8">
    <source>
        <dbReference type="Proteomes" id="UP001354931"/>
    </source>
</evidence>
<keyword evidence="7" id="KW-0223">Dioxygenase</keyword>
<evidence type="ECO:0000256" key="4">
    <source>
        <dbReference type="ARBA" id="ARBA00023004"/>
    </source>
</evidence>
<dbReference type="InterPro" id="IPR050584">
    <property type="entry name" value="Cholesterol_7-desaturase"/>
</dbReference>
<organism evidence="7 8">
    <name type="scientific">Streptomyces endophyticus</name>
    <dbReference type="NCBI Taxonomy" id="714166"/>
    <lineage>
        <taxon>Bacteria</taxon>
        <taxon>Bacillati</taxon>
        <taxon>Actinomycetota</taxon>
        <taxon>Actinomycetes</taxon>
        <taxon>Kitasatosporales</taxon>
        <taxon>Streptomycetaceae</taxon>
        <taxon>Streptomyces</taxon>
    </lineage>
</organism>
<evidence type="ECO:0000256" key="2">
    <source>
        <dbReference type="ARBA" id="ARBA00022723"/>
    </source>
</evidence>
<keyword evidence="2" id="KW-0479">Metal-binding</keyword>
<evidence type="ECO:0000256" key="5">
    <source>
        <dbReference type="ARBA" id="ARBA00023014"/>
    </source>
</evidence>
<comment type="caution">
    <text evidence="7">The sequence shown here is derived from an EMBL/GenBank/DDBJ whole genome shotgun (WGS) entry which is preliminary data.</text>
</comment>
<keyword evidence="4" id="KW-0408">Iron</keyword>
<dbReference type="EMBL" id="JAOZYC010000093">
    <property type="protein sequence ID" value="MEB8338321.1"/>
    <property type="molecule type" value="Genomic_DNA"/>
</dbReference>
<dbReference type="GO" id="GO:0051213">
    <property type="term" value="F:dioxygenase activity"/>
    <property type="evidence" value="ECO:0007669"/>
    <property type="project" value="UniProtKB-KW"/>
</dbReference>
<name>A0ABU6F2T9_9ACTN</name>
<dbReference type="CDD" id="cd08878">
    <property type="entry name" value="RHO_alpha_C_DMO-like"/>
    <property type="match status" value="1"/>
</dbReference>
<evidence type="ECO:0000256" key="3">
    <source>
        <dbReference type="ARBA" id="ARBA00023002"/>
    </source>
</evidence>
<dbReference type="Pfam" id="PF19301">
    <property type="entry name" value="LigXa_C"/>
    <property type="match status" value="1"/>
</dbReference>
<dbReference type="PANTHER" id="PTHR21266:SF59">
    <property type="entry name" value="BLR4922 PROTEIN"/>
    <property type="match status" value="1"/>
</dbReference>
<sequence length="428" mass="47830">MLTREQNERLVRTDRGTEMGTLLRRYWIPALLAEELPEADCPPVRVTLLGEKLIAFRDTEGRIGLLDEMCSHRTASLFFGRNEESGLRCAYHGWKYDVDGNCVDMPSEPPESRMCQKIKQPAYPCVERGGVIWTYMGPAELKPELPELEWAGLPDGQVVVTKRRQMTNFMQAMEGGIDSSHVSFAHRFNMDDDPMHAGTAGIEYLKADTRPKFEVVESDGGLLIGARRNVDDEQYYWRITQWIMPWYTIIPPFGTHNPLGAHAWVPIDDETCWAWSINYHPTRDLTETELAAARNGEGIHAKYVPGTYDTLANAANDYLIDRQAQKDKKTFSGVAGIAAQDFSLQESMGPIVDRTKERLGTSDAAIILARRRLLAAAEIAGKDDPVPGDRAAHHRVRSASVLVPKSVPFQEGAADALVVRDGEDFASI</sequence>
<dbReference type="InterPro" id="IPR017941">
    <property type="entry name" value="Rieske_2Fe-2S"/>
</dbReference>
<gene>
    <name evidence="7" type="ORF">OKJ99_12525</name>
</gene>
<evidence type="ECO:0000256" key="1">
    <source>
        <dbReference type="ARBA" id="ARBA00022714"/>
    </source>
</evidence>
<keyword evidence="5" id="KW-0411">Iron-sulfur</keyword>
<dbReference type="Gene3D" id="2.102.10.10">
    <property type="entry name" value="Rieske [2Fe-2S] iron-sulphur domain"/>
    <property type="match status" value="1"/>
</dbReference>
<dbReference type="CDD" id="cd03479">
    <property type="entry name" value="Rieske_RO_Alpha_PhDO_like"/>
    <property type="match status" value="1"/>
</dbReference>
<dbReference type="PANTHER" id="PTHR21266">
    <property type="entry name" value="IRON-SULFUR DOMAIN CONTAINING PROTEIN"/>
    <property type="match status" value="1"/>
</dbReference>
<dbReference type="Pfam" id="PF00355">
    <property type="entry name" value="Rieske"/>
    <property type="match status" value="1"/>
</dbReference>
<dbReference type="SUPFAM" id="SSF55961">
    <property type="entry name" value="Bet v1-like"/>
    <property type="match status" value="1"/>
</dbReference>
<dbReference type="InterPro" id="IPR036922">
    <property type="entry name" value="Rieske_2Fe-2S_sf"/>
</dbReference>
<reference evidence="7 8" key="1">
    <citation type="submission" date="2022-10" db="EMBL/GenBank/DDBJ databases">
        <authorList>
            <person name="Xie J."/>
            <person name="Shen N."/>
        </authorList>
    </citation>
    <scope>NUCLEOTIDE SEQUENCE [LARGE SCALE GENOMIC DNA]</scope>
    <source>
        <strain evidence="7 8">YIM65594</strain>
    </source>
</reference>
<proteinExistence type="predicted"/>
<dbReference type="SUPFAM" id="SSF50022">
    <property type="entry name" value="ISP domain"/>
    <property type="match status" value="1"/>
</dbReference>
<dbReference type="PROSITE" id="PS51296">
    <property type="entry name" value="RIESKE"/>
    <property type="match status" value="1"/>
</dbReference>
<dbReference type="RefSeq" id="WP_326016110.1">
    <property type="nucleotide sequence ID" value="NZ_JAOZYC010000093.1"/>
</dbReference>
<protein>
    <submittedName>
        <fullName evidence="7">Aromatic ring-hydroxylating dioxygenase subunit alpha</fullName>
    </submittedName>
</protein>